<reference evidence="3" key="1">
    <citation type="submission" date="2022-12" db="EMBL/GenBank/DDBJ databases">
        <title>Reference genome sequencing for broad-spectrum identification of bacterial and archaeal isolates by mass spectrometry.</title>
        <authorList>
            <person name="Sekiguchi Y."/>
            <person name="Tourlousse D.M."/>
        </authorList>
    </citation>
    <scope>NUCLEOTIDE SEQUENCE</scope>
    <source>
        <strain evidence="3">LLR39Z86</strain>
    </source>
</reference>
<dbReference type="AlphaFoldDB" id="A0A9W6GAJ1"/>
<dbReference type="EMBL" id="BSDT01000001">
    <property type="protein sequence ID" value="GLI43239.1"/>
    <property type="molecule type" value="Genomic_DNA"/>
</dbReference>
<dbReference type="InterPro" id="IPR001509">
    <property type="entry name" value="Epimerase_deHydtase"/>
</dbReference>
<dbReference type="PANTHER" id="PTHR48079">
    <property type="entry name" value="PROTEIN YEEZ"/>
    <property type="match status" value="1"/>
</dbReference>
<evidence type="ECO:0000256" key="1">
    <source>
        <dbReference type="SAM" id="MobiDB-lite"/>
    </source>
</evidence>
<dbReference type="PANTHER" id="PTHR48079:SF6">
    <property type="entry name" value="NAD(P)-BINDING DOMAIN-CONTAINING PROTEIN-RELATED"/>
    <property type="match status" value="1"/>
</dbReference>
<dbReference type="InterPro" id="IPR051783">
    <property type="entry name" value="NAD(P)-dependent_oxidoreduct"/>
</dbReference>
<sequence length="372" mass="39651">MVDLPSRVLVTGAAGVLGSRLTADLLADGVSVVAYDLRALDPAPGLTVRTGDVRDTTALSEAADGCTTVVHCASALPSYPKADIRSIIVDGARSMLDAAAKADVERVVHISSTAVYGLPALVPTPEDHPHEPVDTYSAAKAEAEALVVPHRADRCVSIVRPKTFLGPGRLGLFGMLFEWAEEGRDFPVIGRGDVRVQMLDIDDLARAVRTVLTAPDDVAADTYNIGAGEFGTLRTDFQAVLDEVGRGGRIRSVPAAPAIAMLRAASALGLSPVYDRLVRKLKADSFVDIARASERLGFTPEHSNRDAILRTFRWWRERPPAPRGAAGATSSDRWRQGMLAGAKILFPPARAQEGRHDQPQAGSNRSGRTPDA</sequence>
<dbReference type="InterPro" id="IPR036291">
    <property type="entry name" value="NAD(P)-bd_dom_sf"/>
</dbReference>
<feature type="region of interest" description="Disordered" evidence="1">
    <location>
        <begin position="345"/>
        <end position="372"/>
    </location>
</feature>
<dbReference type="Proteomes" id="UP001144313">
    <property type="component" value="Unassembled WGS sequence"/>
</dbReference>
<dbReference type="GO" id="GO:0005737">
    <property type="term" value="C:cytoplasm"/>
    <property type="evidence" value="ECO:0007669"/>
    <property type="project" value="TreeGrafter"/>
</dbReference>
<evidence type="ECO:0000313" key="3">
    <source>
        <dbReference type="EMBL" id="GLI43239.1"/>
    </source>
</evidence>
<comment type="caution">
    <text evidence="3">The sequence shown here is derived from an EMBL/GenBank/DDBJ whole genome shotgun (WGS) entry which is preliminary data.</text>
</comment>
<feature type="domain" description="NAD-dependent epimerase/dehydratase" evidence="2">
    <location>
        <begin position="8"/>
        <end position="226"/>
    </location>
</feature>
<evidence type="ECO:0000259" key="2">
    <source>
        <dbReference type="Pfam" id="PF01370"/>
    </source>
</evidence>
<dbReference type="SUPFAM" id="SSF51735">
    <property type="entry name" value="NAD(P)-binding Rossmann-fold domains"/>
    <property type="match status" value="1"/>
</dbReference>
<dbReference type="Gene3D" id="3.40.50.720">
    <property type="entry name" value="NAD(P)-binding Rossmann-like Domain"/>
    <property type="match status" value="1"/>
</dbReference>
<gene>
    <name evidence="3" type="ORF">GALLR39Z86_30890</name>
</gene>
<organism evidence="3 4">
    <name type="scientific">Glycomyces algeriensis</name>
    <dbReference type="NCBI Taxonomy" id="256037"/>
    <lineage>
        <taxon>Bacteria</taxon>
        <taxon>Bacillati</taxon>
        <taxon>Actinomycetota</taxon>
        <taxon>Actinomycetes</taxon>
        <taxon>Glycomycetales</taxon>
        <taxon>Glycomycetaceae</taxon>
        <taxon>Glycomyces</taxon>
    </lineage>
</organism>
<dbReference type="GO" id="GO:0004029">
    <property type="term" value="F:aldehyde dehydrogenase (NAD+) activity"/>
    <property type="evidence" value="ECO:0007669"/>
    <property type="project" value="TreeGrafter"/>
</dbReference>
<name>A0A9W6GAJ1_9ACTN</name>
<evidence type="ECO:0000313" key="4">
    <source>
        <dbReference type="Proteomes" id="UP001144313"/>
    </source>
</evidence>
<feature type="compositionally biased region" description="Polar residues" evidence="1">
    <location>
        <begin position="360"/>
        <end position="372"/>
    </location>
</feature>
<proteinExistence type="predicted"/>
<protein>
    <submittedName>
        <fullName evidence="3">Epimerase</fullName>
    </submittedName>
</protein>
<accession>A0A9W6GAJ1</accession>
<dbReference type="Pfam" id="PF01370">
    <property type="entry name" value="Epimerase"/>
    <property type="match status" value="1"/>
</dbReference>
<keyword evidence="4" id="KW-1185">Reference proteome</keyword>